<keyword evidence="5 8" id="KW-0808">Transferase</keyword>
<dbReference type="PRINTS" id="PR00151">
    <property type="entry name" value="PORPHBDMNASE"/>
</dbReference>
<sequence>MERLRIGTRGSGLALWQAHATRDALVATGIDEADIEIVVIKTSGDRIQNRALLEAGGKGLFTKEIEEALIDKSIDIAVHSAKDMPTRLPEGLTLAAYLPRADVRDAVISHHGGGLENLPEGARFGTASLRREALLRRARPDLEITLLRGNLPTRIQKVEDGELDATLLAYAGMCRLGVDSHATALLDPLEFPPACGQGAVVIECRDDDAKMRDLLDKIGHAETASAVTCERAFLDTLDGSCRTPIAGWAQVNGDKLSFRGLLLSPDGTEVLEGSAEGSATDAEKIGRETGAEVRGRASAELLAKIGIA</sequence>
<evidence type="ECO:0000256" key="4">
    <source>
        <dbReference type="ARBA" id="ARBA00011245"/>
    </source>
</evidence>
<comment type="subunit">
    <text evidence="4 8">Monomer.</text>
</comment>
<dbReference type="EMBL" id="FMVW01000005">
    <property type="protein sequence ID" value="SCZ38935.1"/>
    <property type="molecule type" value="Genomic_DNA"/>
</dbReference>
<dbReference type="PIRSF" id="PIRSF001438">
    <property type="entry name" value="4pyrrol_synth_OHMeBilane_synth"/>
    <property type="match status" value="1"/>
</dbReference>
<dbReference type="InterPro" id="IPR000860">
    <property type="entry name" value="HemC"/>
</dbReference>
<comment type="function">
    <text evidence="1 8">Tetrapolymerization of the monopyrrole PBG into the hydroxymethylbilane pre-uroporphyrinogen in several discrete steps.</text>
</comment>
<evidence type="ECO:0000259" key="9">
    <source>
        <dbReference type="Pfam" id="PF01379"/>
    </source>
</evidence>
<name>A0A1G5NNH4_AFIMA</name>
<comment type="cofactor">
    <cofactor evidence="8">
        <name>dipyrromethane</name>
        <dbReference type="ChEBI" id="CHEBI:60342"/>
    </cofactor>
    <text evidence="8">Binds 1 dipyrromethane group covalently.</text>
</comment>
<dbReference type="UniPathway" id="UPA00251">
    <property type="reaction ID" value="UER00319"/>
</dbReference>
<dbReference type="InterPro" id="IPR022418">
    <property type="entry name" value="Porphobilinogen_deaminase_C"/>
</dbReference>
<dbReference type="RefSeq" id="WP_092813045.1">
    <property type="nucleotide sequence ID" value="NZ_FMVW01000005.1"/>
</dbReference>
<evidence type="ECO:0000256" key="8">
    <source>
        <dbReference type="HAMAP-Rule" id="MF_00260"/>
    </source>
</evidence>
<proteinExistence type="inferred from homology"/>
<evidence type="ECO:0000313" key="11">
    <source>
        <dbReference type="EMBL" id="SCZ38935.1"/>
    </source>
</evidence>
<reference evidence="12" key="1">
    <citation type="submission" date="2016-10" db="EMBL/GenBank/DDBJ databases">
        <authorList>
            <person name="Varghese N."/>
            <person name="Submissions S."/>
        </authorList>
    </citation>
    <scope>NUCLEOTIDE SEQUENCE [LARGE SCALE GENOMIC DNA]</scope>
    <source>
        <strain evidence="12">DSM 2698</strain>
    </source>
</reference>
<feature type="domain" description="Porphobilinogen deaminase C-terminal" evidence="10">
    <location>
        <begin position="226"/>
        <end position="292"/>
    </location>
</feature>
<dbReference type="InterPro" id="IPR036803">
    <property type="entry name" value="Porphobilinogen_deaminase_C_sf"/>
</dbReference>
<dbReference type="PANTHER" id="PTHR11557">
    <property type="entry name" value="PORPHOBILINOGEN DEAMINASE"/>
    <property type="match status" value="1"/>
</dbReference>
<evidence type="ECO:0000256" key="3">
    <source>
        <dbReference type="ARBA" id="ARBA00005638"/>
    </source>
</evidence>
<dbReference type="Proteomes" id="UP000199347">
    <property type="component" value="Unassembled WGS sequence"/>
</dbReference>
<evidence type="ECO:0000259" key="10">
    <source>
        <dbReference type="Pfam" id="PF03900"/>
    </source>
</evidence>
<feature type="modified residue" description="S-(dipyrrolylmethanemethyl)cysteine" evidence="8">
    <location>
        <position position="241"/>
    </location>
</feature>
<dbReference type="Gene3D" id="3.40.190.10">
    <property type="entry name" value="Periplasmic binding protein-like II"/>
    <property type="match status" value="2"/>
</dbReference>
<evidence type="ECO:0000256" key="7">
    <source>
        <dbReference type="ARBA" id="ARBA00048169"/>
    </source>
</evidence>
<dbReference type="InterPro" id="IPR022419">
    <property type="entry name" value="Porphobilin_deaminase_cofac_BS"/>
</dbReference>
<dbReference type="FunFam" id="3.40.190.10:FF:000005">
    <property type="entry name" value="Porphobilinogen deaminase"/>
    <property type="match status" value="1"/>
</dbReference>
<evidence type="ECO:0000256" key="5">
    <source>
        <dbReference type="ARBA" id="ARBA00022679"/>
    </source>
</evidence>
<evidence type="ECO:0000256" key="6">
    <source>
        <dbReference type="ARBA" id="ARBA00023244"/>
    </source>
</evidence>
<dbReference type="Gene3D" id="3.30.160.40">
    <property type="entry name" value="Porphobilinogen deaminase, C-terminal domain"/>
    <property type="match status" value="1"/>
</dbReference>
<evidence type="ECO:0000256" key="2">
    <source>
        <dbReference type="ARBA" id="ARBA00004735"/>
    </source>
</evidence>
<dbReference type="OrthoDB" id="9810298at2"/>
<dbReference type="NCBIfam" id="TIGR00212">
    <property type="entry name" value="hemC"/>
    <property type="match status" value="1"/>
</dbReference>
<dbReference type="Pfam" id="PF01379">
    <property type="entry name" value="Porphobil_deam"/>
    <property type="match status" value="1"/>
</dbReference>
<dbReference type="EC" id="2.5.1.61" evidence="8"/>
<dbReference type="STRING" id="1120955.SAMN03080610_02362"/>
<keyword evidence="6 8" id="KW-0627">Porphyrin biosynthesis</keyword>
<comment type="miscellaneous">
    <text evidence="8">The porphobilinogen subunits are added to the dipyrromethane group.</text>
</comment>
<dbReference type="GO" id="GO:0005737">
    <property type="term" value="C:cytoplasm"/>
    <property type="evidence" value="ECO:0007669"/>
    <property type="project" value="UniProtKB-UniRule"/>
</dbReference>
<dbReference type="SUPFAM" id="SSF53850">
    <property type="entry name" value="Periplasmic binding protein-like II"/>
    <property type="match status" value="1"/>
</dbReference>
<dbReference type="FunFam" id="3.40.190.10:FF:000004">
    <property type="entry name" value="Porphobilinogen deaminase"/>
    <property type="match status" value="1"/>
</dbReference>
<dbReference type="AlphaFoldDB" id="A0A1G5NNH4"/>
<dbReference type="SUPFAM" id="SSF54782">
    <property type="entry name" value="Porphobilinogen deaminase (hydroxymethylbilane synthase), C-terminal domain"/>
    <property type="match status" value="1"/>
</dbReference>
<gene>
    <name evidence="8" type="primary">hemC</name>
    <name evidence="11" type="ORF">SAMN03080610_02362</name>
</gene>
<keyword evidence="12" id="KW-1185">Reference proteome</keyword>
<comment type="similarity">
    <text evidence="3 8">Belongs to the HMBS family.</text>
</comment>
<dbReference type="PANTHER" id="PTHR11557:SF0">
    <property type="entry name" value="PORPHOBILINOGEN DEAMINASE"/>
    <property type="match status" value="1"/>
</dbReference>
<dbReference type="GO" id="GO:0004418">
    <property type="term" value="F:hydroxymethylbilane synthase activity"/>
    <property type="evidence" value="ECO:0007669"/>
    <property type="project" value="UniProtKB-UniRule"/>
</dbReference>
<dbReference type="GO" id="GO:0006782">
    <property type="term" value="P:protoporphyrinogen IX biosynthetic process"/>
    <property type="evidence" value="ECO:0007669"/>
    <property type="project" value="UniProtKB-UniRule"/>
</dbReference>
<dbReference type="InterPro" id="IPR022417">
    <property type="entry name" value="Porphobilin_deaminase_N"/>
</dbReference>
<accession>A0A1G5NNH4</accession>
<dbReference type="PROSITE" id="PS00533">
    <property type="entry name" value="PORPHOBILINOGEN_DEAM"/>
    <property type="match status" value="1"/>
</dbReference>
<dbReference type="HAMAP" id="MF_00260">
    <property type="entry name" value="Porphobil_deam"/>
    <property type="match status" value="1"/>
</dbReference>
<protein>
    <recommendedName>
        <fullName evidence="8">Porphobilinogen deaminase</fullName>
        <shortName evidence="8">PBG</shortName>
        <ecNumber evidence="8">2.5.1.61</ecNumber>
    </recommendedName>
    <alternativeName>
        <fullName evidence="8">Hydroxymethylbilane synthase</fullName>
        <shortName evidence="8">HMBS</shortName>
    </alternativeName>
    <alternativeName>
        <fullName evidence="8">Pre-uroporphyrinogen synthase</fullName>
    </alternativeName>
</protein>
<organism evidence="11 12">
    <name type="scientific">Afifella marina DSM 2698</name>
    <dbReference type="NCBI Taxonomy" id="1120955"/>
    <lineage>
        <taxon>Bacteria</taxon>
        <taxon>Pseudomonadati</taxon>
        <taxon>Pseudomonadota</taxon>
        <taxon>Alphaproteobacteria</taxon>
        <taxon>Hyphomicrobiales</taxon>
        <taxon>Afifellaceae</taxon>
        <taxon>Afifella</taxon>
    </lineage>
</organism>
<comment type="catalytic activity">
    <reaction evidence="7 8">
        <text>4 porphobilinogen + H2O = hydroxymethylbilane + 4 NH4(+)</text>
        <dbReference type="Rhea" id="RHEA:13185"/>
        <dbReference type="ChEBI" id="CHEBI:15377"/>
        <dbReference type="ChEBI" id="CHEBI:28938"/>
        <dbReference type="ChEBI" id="CHEBI:57845"/>
        <dbReference type="ChEBI" id="CHEBI:58126"/>
        <dbReference type="EC" id="2.5.1.61"/>
    </reaction>
</comment>
<feature type="domain" description="Porphobilinogen deaminase N-terminal" evidence="9">
    <location>
        <begin position="4"/>
        <end position="212"/>
    </location>
</feature>
<evidence type="ECO:0000256" key="1">
    <source>
        <dbReference type="ARBA" id="ARBA00002869"/>
    </source>
</evidence>
<comment type="pathway">
    <text evidence="2">Porphyrin-containing compound metabolism; protoporphyrin-IX biosynthesis; coproporphyrinogen-III from 5-aminolevulinate: step 2/4.</text>
</comment>
<dbReference type="Pfam" id="PF03900">
    <property type="entry name" value="Porphobil_deamC"/>
    <property type="match status" value="1"/>
</dbReference>
<evidence type="ECO:0000313" key="12">
    <source>
        <dbReference type="Proteomes" id="UP000199347"/>
    </source>
</evidence>